<keyword evidence="8" id="KW-0762">Sugar transport</keyword>
<evidence type="ECO:0000256" key="5">
    <source>
        <dbReference type="ARBA" id="ARBA00023136"/>
    </source>
</evidence>
<feature type="transmembrane region" description="Helical" evidence="6">
    <location>
        <begin position="197"/>
        <end position="218"/>
    </location>
</feature>
<evidence type="ECO:0000256" key="3">
    <source>
        <dbReference type="ARBA" id="ARBA00022692"/>
    </source>
</evidence>
<dbReference type="OrthoDB" id="648285at2759"/>
<dbReference type="PANTHER" id="PTHR48022:SF74">
    <property type="entry name" value="SUGAR TRANSPORTER, PUTATIVE (AFU_ORTHOLOGUE AFUA_8G02010)-RELATED"/>
    <property type="match status" value="1"/>
</dbReference>
<gene>
    <name evidence="8" type="ORF">BKCO1_500048</name>
</gene>
<accession>A0A1J9RBG1</accession>
<feature type="transmembrane region" description="Helical" evidence="6">
    <location>
        <begin position="224"/>
        <end position="245"/>
    </location>
</feature>
<dbReference type="SUPFAM" id="SSF103473">
    <property type="entry name" value="MFS general substrate transporter"/>
    <property type="match status" value="1"/>
</dbReference>
<organism evidence="8 9">
    <name type="scientific">Diplodia corticola</name>
    <dbReference type="NCBI Taxonomy" id="236234"/>
    <lineage>
        <taxon>Eukaryota</taxon>
        <taxon>Fungi</taxon>
        <taxon>Dikarya</taxon>
        <taxon>Ascomycota</taxon>
        <taxon>Pezizomycotina</taxon>
        <taxon>Dothideomycetes</taxon>
        <taxon>Dothideomycetes incertae sedis</taxon>
        <taxon>Botryosphaeriales</taxon>
        <taxon>Botryosphaeriaceae</taxon>
        <taxon>Diplodia</taxon>
    </lineage>
</organism>
<dbReference type="GO" id="GO:0005351">
    <property type="term" value="F:carbohydrate:proton symporter activity"/>
    <property type="evidence" value="ECO:0007669"/>
    <property type="project" value="TreeGrafter"/>
</dbReference>
<dbReference type="InterPro" id="IPR036259">
    <property type="entry name" value="MFS_trans_sf"/>
</dbReference>
<dbReference type="InterPro" id="IPR005828">
    <property type="entry name" value="MFS_sugar_transport-like"/>
</dbReference>
<comment type="caution">
    <text evidence="8">The sequence shown here is derived from an EMBL/GenBank/DDBJ whole genome shotgun (WGS) entry which is preliminary data.</text>
</comment>
<protein>
    <submittedName>
        <fullName evidence="8">Mfs sugar transporter</fullName>
    </submittedName>
</protein>
<feature type="transmembrane region" description="Helical" evidence="6">
    <location>
        <begin position="312"/>
        <end position="330"/>
    </location>
</feature>
<name>A0A1J9RBG1_9PEZI</name>
<feature type="transmembrane region" description="Helical" evidence="6">
    <location>
        <begin position="164"/>
        <end position="185"/>
    </location>
</feature>
<dbReference type="InterPro" id="IPR050360">
    <property type="entry name" value="MFS_Sugar_Transporters"/>
</dbReference>
<dbReference type="InterPro" id="IPR020846">
    <property type="entry name" value="MFS_dom"/>
</dbReference>
<evidence type="ECO:0000256" key="6">
    <source>
        <dbReference type="SAM" id="Phobius"/>
    </source>
</evidence>
<sequence>MTTTENISEVVKTFPVGKQSEPAGQKPSWLERTLKPKTYNPRYPFVGKPLLWMTCAFGSLGDALFDYDQGIMAGLLVNPVLVKLFFSEHGGMDGIYGNVDPSVTGITVACLQASAAVGSLNSGRLGHIIGRKKCVRIGAFIYFECAFIQGFAPNLACFIAGHTIQGLAVGFLSLTVPVIQTGIAAPHRRRIMVGIEYSFLIGGYALSCWVDYGFYFALPSNVSWQGPGFVQMAIAFVLFSMSLLLPETPRRLDRNGFAEEALQTLADLHADGNINDHDVQHVFREVQDAVRYEASLGQCSWLEMFTRYKKRIFAGISVVSFYLPSVLARAGCPDENSSPTAGAGGPLLVAGRLPAEIFPLGSRPKGVALATCSNSAFDFIIGVSSPDAFAGIDGYYYYVVISGFCLFSAALARWTYVETAGCTLEEIARAFGDRTFALDDQEAVMRGDVLVGDEKA</sequence>
<keyword evidence="9" id="KW-1185">Reference proteome</keyword>
<evidence type="ECO:0000256" key="1">
    <source>
        <dbReference type="ARBA" id="ARBA00004141"/>
    </source>
</evidence>
<dbReference type="PROSITE" id="PS50850">
    <property type="entry name" value="MFS"/>
    <property type="match status" value="1"/>
</dbReference>
<keyword evidence="4 6" id="KW-1133">Transmembrane helix</keyword>
<dbReference type="RefSeq" id="XP_020133924.1">
    <property type="nucleotide sequence ID" value="XM_020276869.1"/>
</dbReference>
<evidence type="ECO:0000256" key="4">
    <source>
        <dbReference type="ARBA" id="ARBA00022989"/>
    </source>
</evidence>
<comment type="subcellular location">
    <subcellularLocation>
        <location evidence="1">Membrane</location>
        <topology evidence="1">Multi-pass membrane protein</topology>
    </subcellularLocation>
</comment>
<feature type="transmembrane region" description="Helical" evidence="6">
    <location>
        <begin position="395"/>
        <end position="416"/>
    </location>
</feature>
<comment type="similarity">
    <text evidence="2">Belongs to the major facilitator superfamily. Sugar transporter (TC 2.A.1.1) family.</text>
</comment>
<evidence type="ECO:0000313" key="8">
    <source>
        <dbReference type="EMBL" id="OJD37896.1"/>
    </source>
</evidence>
<dbReference type="GO" id="GO:0016020">
    <property type="term" value="C:membrane"/>
    <property type="evidence" value="ECO:0007669"/>
    <property type="project" value="UniProtKB-SubCell"/>
</dbReference>
<feature type="domain" description="Major facilitator superfamily (MFS) profile" evidence="7">
    <location>
        <begin position="54"/>
        <end position="456"/>
    </location>
</feature>
<dbReference type="AlphaFoldDB" id="A0A1J9RBG1"/>
<dbReference type="Gene3D" id="1.20.1250.20">
    <property type="entry name" value="MFS general substrate transporter like domains"/>
    <property type="match status" value="2"/>
</dbReference>
<dbReference type="GeneID" id="31017130"/>
<dbReference type="Pfam" id="PF00083">
    <property type="entry name" value="Sugar_tr"/>
    <property type="match status" value="2"/>
</dbReference>
<keyword evidence="5 6" id="KW-0472">Membrane</keyword>
<dbReference type="EMBL" id="MNUE01000005">
    <property type="protein sequence ID" value="OJD37896.1"/>
    <property type="molecule type" value="Genomic_DNA"/>
</dbReference>
<feature type="transmembrane region" description="Helical" evidence="6">
    <location>
        <begin position="134"/>
        <end position="152"/>
    </location>
</feature>
<evidence type="ECO:0000256" key="2">
    <source>
        <dbReference type="ARBA" id="ARBA00010992"/>
    </source>
</evidence>
<evidence type="ECO:0000259" key="7">
    <source>
        <dbReference type="PROSITE" id="PS50850"/>
    </source>
</evidence>
<keyword evidence="8" id="KW-0813">Transport</keyword>
<dbReference type="Proteomes" id="UP000183809">
    <property type="component" value="Unassembled WGS sequence"/>
</dbReference>
<evidence type="ECO:0000313" key="9">
    <source>
        <dbReference type="Proteomes" id="UP000183809"/>
    </source>
</evidence>
<reference evidence="8 9" key="1">
    <citation type="submission" date="2016-10" db="EMBL/GenBank/DDBJ databases">
        <title>Proteomics and genomics reveal pathogen-plant mechanisms compatible with a hemibiotrophic lifestyle of Diplodia corticola.</title>
        <authorList>
            <person name="Fernandes I."/>
            <person name="De Jonge R."/>
            <person name="Van De Peer Y."/>
            <person name="Devreese B."/>
            <person name="Alves A."/>
            <person name="Esteves A.C."/>
        </authorList>
    </citation>
    <scope>NUCLEOTIDE SEQUENCE [LARGE SCALE GENOMIC DNA]</scope>
    <source>
        <strain evidence="8 9">CBS 112549</strain>
    </source>
</reference>
<dbReference type="PANTHER" id="PTHR48022">
    <property type="entry name" value="PLASTIDIC GLUCOSE TRANSPORTER 4"/>
    <property type="match status" value="1"/>
</dbReference>
<keyword evidence="3 6" id="KW-0812">Transmembrane</keyword>
<proteinExistence type="inferred from homology"/>